<accession>A0A1D8JL08</accession>
<dbReference type="AlphaFoldDB" id="A0A1D8JL08"/>
<gene>
    <name evidence="1" type="ORF">MTVDSCj13_b0035</name>
</gene>
<geneLocation type="plasmid" evidence="1">
    <name>pMTVDSCj13-2</name>
</geneLocation>
<dbReference type="RefSeq" id="WP_002834677.1">
    <property type="nucleotide sequence ID" value="NZ_AP028377.1"/>
</dbReference>
<evidence type="ECO:0000313" key="1">
    <source>
        <dbReference type="EMBL" id="AOV09382.1"/>
    </source>
</evidence>
<sequence>MDLSHSLGQYIILAFAIAVAIFVTFYDFDKKDHQHNIKNNILNIYKN</sequence>
<reference evidence="1" key="1">
    <citation type="submission" date="2016-09" db="EMBL/GenBank/DDBJ databases">
        <title>Complete genome of Campylobacter jejuni subsp. jejuni str.MTVDSCj13, Isolated from a Naturally Colonized Farm-Raised Chicken.</title>
        <authorList>
            <person name="Taveirne M.E."/>
            <person name="Parker C.T."/>
            <person name="Huynh S."/>
            <person name="DiRita V.J."/>
        </authorList>
    </citation>
    <scope>NUCLEOTIDE SEQUENCE</scope>
    <source>
        <strain evidence="1">MTVDSCj13</strain>
        <plasmid evidence="1">pMTVDSCj13-2</plasmid>
    </source>
</reference>
<dbReference type="EMBL" id="CP017417">
    <property type="protein sequence ID" value="AOV09382.1"/>
    <property type="molecule type" value="Genomic_DNA"/>
</dbReference>
<keyword evidence="1" id="KW-0614">Plasmid</keyword>
<organism evidence="1">
    <name type="scientific">Campylobacter jejuni</name>
    <dbReference type="NCBI Taxonomy" id="197"/>
    <lineage>
        <taxon>Bacteria</taxon>
        <taxon>Pseudomonadati</taxon>
        <taxon>Campylobacterota</taxon>
        <taxon>Epsilonproteobacteria</taxon>
        <taxon>Campylobacterales</taxon>
        <taxon>Campylobacteraceae</taxon>
        <taxon>Campylobacter</taxon>
    </lineage>
</organism>
<name>A0A1D8JL08_CAMJU</name>
<protein>
    <submittedName>
        <fullName evidence="1">Uncharacterized protein</fullName>
    </submittedName>
</protein>
<proteinExistence type="predicted"/>